<comment type="caution">
    <text evidence="2">The sequence shown here is derived from an EMBL/GenBank/DDBJ whole genome shotgun (WGS) entry which is preliminary data.</text>
</comment>
<dbReference type="InterPro" id="IPR008969">
    <property type="entry name" value="CarboxyPept-like_regulatory"/>
</dbReference>
<gene>
    <name evidence="2" type="ORF">OV287_14390</name>
</gene>
<dbReference type="SUPFAM" id="SSF49464">
    <property type="entry name" value="Carboxypeptidase regulatory domain-like"/>
    <property type="match status" value="3"/>
</dbReference>
<dbReference type="RefSeq" id="WP_267534587.1">
    <property type="nucleotide sequence ID" value="NZ_JAPNKA010000001.1"/>
</dbReference>
<dbReference type="InterPro" id="IPR013784">
    <property type="entry name" value="Carb-bd-like_fold"/>
</dbReference>
<reference evidence="2 3" key="1">
    <citation type="submission" date="2022-11" db="EMBL/GenBank/DDBJ databases">
        <title>Minimal conservation of predation-associated metabolite biosynthetic gene clusters underscores biosynthetic potential of Myxococcota including descriptions for ten novel species: Archangium lansinium sp. nov., Myxococcus landrumus sp. nov., Nannocystis bai.</title>
        <authorList>
            <person name="Ahearne A."/>
            <person name="Stevens C."/>
            <person name="Phillips K."/>
        </authorList>
    </citation>
    <scope>NUCLEOTIDE SEQUENCE [LARGE SCALE GENOMIC DNA]</scope>
    <source>
        <strain evidence="2 3">MIWBW</strain>
    </source>
</reference>
<evidence type="ECO:0000313" key="2">
    <source>
        <dbReference type="EMBL" id="MCY1075667.1"/>
    </source>
</evidence>
<keyword evidence="3" id="KW-1185">Reference proteome</keyword>
<dbReference type="Pfam" id="PF13620">
    <property type="entry name" value="CarboxypepD_reg"/>
    <property type="match status" value="4"/>
</dbReference>
<dbReference type="Proteomes" id="UP001207654">
    <property type="component" value="Unassembled WGS sequence"/>
</dbReference>
<feature type="region of interest" description="Disordered" evidence="1">
    <location>
        <begin position="387"/>
        <end position="416"/>
    </location>
</feature>
<organism evidence="2 3">
    <name type="scientific">Archangium lansingense</name>
    <dbReference type="NCBI Taxonomy" id="2995310"/>
    <lineage>
        <taxon>Bacteria</taxon>
        <taxon>Pseudomonadati</taxon>
        <taxon>Myxococcota</taxon>
        <taxon>Myxococcia</taxon>
        <taxon>Myxococcales</taxon>
        <taxon>Cystobacterineae</taxon>
        <taxon>Archangiaceae</taxon>
        <taxon>Archangium</taxon>
    </lineage>
</organism>
<protein>
    <submittedName>
        <fullName evidence="2">Carboxypeptidase-like regulatory domain-containing protein</fullName>
    </submittedName>
</protein>
<name>A0ABT4A3Z5_9BACT</name>
<dbReference type="SUPFAM" id="SSF49452">
    <property type="entry name" value="Starch-binding domain-like"/>
    <property type="match status" value="1"/>
</dbReference>
<accession>A0ABT4A3Z5</accession>
<proteinExistence type="predicted"/>
<evidence type="ECO:0000313" key="3">
    <source>
        <dbReference type="Proteomes" id="UP001207654"/>
    </source>
</evidence>
<dbReference type="Gene3D" id="2.60.40.1120">
    <property type="entry name" value="Carboxypeptidase-like, regulatory domain"/>
    <property type="match status" value="4"/>
</dbReference>
<evidence type="ECO:0000256" key="1">
    <source>
        <dbReference type="SAM" id="MobiDB-lite"/>
    </source>
</evidence>
<dbReference type="EMBL" id="JAPNKA010000001">
    <property type="protein sequence ID" value="MCY1075667.1"/>
    <property type="molecule type" value="Genomic_DNA"/>
</dbReference>
<sequence>MRGAKGPVPGAVVLASAPVEGESLSELTCVVPGTSHPLLECTSGPEREQLLSLVARRQGETPILARAVTEKNGTFTLEGLSAGAYSLWVESPEGTGLRHDVAAGAEGVELLLGAGVRLSGTVTDDAKRPIAGALVTAIFKAQSRFFEAVSDERGHFRLGPLPPGQYALLLSKEGLETWSGGFTGYEPEVEETFIIPARKRISGVVRRAGTPVAGAEVFVRADPLAPSTRTTTDAMGRFSLEGLRADGQVLVATQGEEGATEMVYLEEGQREFTDVTLELAPAAYVRGRVLDEDRKPVQEAWVSAEWRNGELTSWTSTYTDEEGRYRLGPGQPGPVNMRVDLKGHVLSRHPEEVPRGEHTVDFTLARVALVEGVLVDATGKPVSAEGLSLRPLEAQGEPPSEVHASSDAEGRFSLGTPRPGRYRLEVGGRRVKKRVLEVSAPLRGRSVVAVPEPGRYQLIAELARGDFVRTASQWVELGETPARVRLRFEGGQGLSGMAVDSRGQPLAGVHIQVASARTVQEDPVCGGERRGVSTGPDGRFAFRQLTGEKFVLTVSKQGYELAPSYGEFQRVEVKPGMEDVRVMLVQKTP</sequence>